<dbReference type="PANTHER" id="PTHR18901:SF38">
    <property type="entry name" value="PSEUDOURIDINE-5'-PHOSPHATASE"/>
    <property type="match status" value="1"/>
</dbReference>
<dbReference type="GO" id="GO:0046872">
    <property type="term" value="F:metal ion binding"/>
    <property type="evidence" value="ECO:0007669"/>
    <property type="project" value="UniProtKB-KW"/>
</dbReference>
<sequence>MRGECMIKAVIFDMDGTLIDSERIAIIAWNRSAKRFGFEIPLEMLHGFIGMTRDACMGTLTEHVGSERIANEMFEDHKVIEDELYSTMLDLKPGAREVVENLHARGLKLAVATSTRTIQAHEKFDRFGLTPYFDVFTCGDELNRSKPEPDIFLLAASRLGVDPASCVVVEDSFNGVRAGHAAGMHTIMVPDINNPTKEIAKLAEAVVPALSDVEPKLVELGLLA</sequence>
<name>A0A7X9UAF4_9ACTN</name>
<dbReference type="InterPro" id="IPR041492">
    <property type="entry name" value="HAD_2"/>
</dbReference>
<accession>A0A7X9UAF4</accession>
<dbReference type="Pfam" id="PF13419">
    <property type="entry name" value="HAD_2"/>
    <property type="match status" value="1"/>
</dbReference>
<evidence type="ECO:0000313" key="5">
    <source>
        <dbReference type="Proteomes" id="UP000546970"/>
    </source>
</evidence>
<comment type="similarity">
    <text evidence="1">Belongs to the HAD-like hydrolase superfamily. CbbY/CbbZ/Gph/YieH family.</text>
</comment>
<dbReference type="Gene3D" id="1.10.150.240">
    <property type="entry name" value="Putative phosphatase, domain 2"/>
    <property type="match status" value="1"/>
</dbReference>
<evidence type="ECO:0000256" key="2">
    <source>
        <dbReference type="ARBA" id="ARBA00022723"/>
    </source>
</evidence>
<evidence type="ECO:0000256" key="1">
    <source>
        <dbReference type="ARBA" id="ARBA00006171"/>
    </source>
</evidence>
<dbReference type="SFLD" id="SFLDS00003">
    <property type="entry name" value="Haloacid_Dehalogenase"/>
    <property type="match status" value="1"/>
</dbReference>
<dbReference type="SUPFAM" id="SSF56784">
    <property type="entry name" value="HAD-like"/>
    <property type="match status" value="1"/>
</dbReference>
<dbReference type="EMBL" id="JABBCP010000001">
    <property type="protein sequence ID" value="NMF54884.1"/>
    <property type="molecule type" value="Genomic_DNA"/>
</dbReference>
<dbReference type="FunFam" id="3.40.50.1000:FF:000036">
    <property type="entry name" value="HAD family hydrolase"/>
    <property type="match status" value="1"/>
</dbReference>
<dbReference type="NCBIfam" id="TIGR01509">
    <property type="entry name" value="HAD-SF-IA-v3"/>
    <property type="match status" value="1"/>
</dbReference>
<dbReference type="InterPro" id="IPR023198">
    <property type="entry name" value="PGP-like_dom2"/>
</dbReference>
<dbReference type="PRINTS" id="PR00413">
    <property type="entry name" value="HADHALOGNASE"/>
</dbReference>
<dbReference type="GO" id="GO:0016787">
    <property type="term" value="F:hydrolase activity"/>
    <property type="evidence" value="ECO:0007669"/>
    <property type="project" value="UniProtKB-KW"/>
</dbReference>
<proteinExistence type="inferred from homology"/>
<dbReference type="InterPro" id="IPR006439">
    <property type="entry name" value="HAD-SF_hydro_IA"/>
</dbReference>
<evidence type="ECO:0000313" key="4">
    <source>
        <dbReference type="EMBL" id="NMF54884.1"/>
    </source>
</evidence>
<organism evidence="4 5">
    <name type="scientific">Collinsella acetigenes</name>
    <dbReference type="NCBI Taxonomy" id="2713419"/>
    <lineage>
        <taxon>Bacteria</taxon>
        <taxon>Bacillati</taxon>
        <taxon>Actinomycetota</taxon>
        <taxon>Coriobacteriia</taxon>
        <taxon>Coriobacteriales</taxon>
        <taxon>Coriobacteriaceae</taxon>
        <taxon>Collinsella</taxon>
    </lineage>
</organism>
<reference evidence="4 5" key="1">
    <citation type="submission" date="2020-04" db="EMBL/GenBank/DDBJ databases">
        <title>Collinsella sp. KGMB02528 nov., an anaerobic actinobacterium isolated from human feces.</title>
        <authorList>
            <person name="Han K.-I."/>
            <person name="Eom M.K."/>
            <person name="Kim J.-S."/>
            <person name="Lee K.C."/>
            <person name="Suh M.K."/>
            <person name="Park S.-H."/>
            <person name="Lee J.H."/>
            <person name="Kang S.W."/>
            <person name="Park J.-E."/>
            <person name="Oh B.S."/>
            <person name="Yu S.Y."/>
            <person name="Choi S.-H."/>
            <person name="Lee D.H."/>
            <person name="Yoon H."/>
            <person name="Kim B.-Y."/>
            <person name="Lee J.H."/>
            <person name="Lee J.-S."/>
        </authorList>
    </citation>
    <scope>NUCLEOTIDE SEQUENCE [LARGE SCALE GENOMIC DNA]</scope>
    <source>
        <strain evidence="4 5">KGMB02528</strain>
    </source>
</reference>
<keyword evidence="5" id="KW-1185">Reference proteome</keyword>
<dbReference type="Proteomes" id="UP000546970">
    <property type="component" value="Unassembled WGS sequence"/>
</dbReference>
<dbReference type="InterPro" id="IPR023214">
    <property type="entry name" value="HAD_sf"/>
</dbReference>
<dbReference type="CDD" id="cd07505">
    <property type="entry name" value="HAD_BPGM-like"/>
    <property type="match status" value="1"/>
</dbReference>
<dbReference type="PANTHER" id="PTHR18901">
    <property type="entry name" value="2-DEOXYGLUCOSE-6-PHOSPHATE PHOSPHATASE 2"/>
    <property type="match status" value="1"/>
</dbReference>
<dbReference type="Gene3D" id="3.40.50.1000">
    <property type="entry name" value="HAD superfamily/HAD-like"/>
    <property type="match status" value="1"/>
</dbReference>
<dbReference type="NCBIfam" id="TIGR01549">
    <property type="entry name" value="HAD-SF-IA-v1"/>
    <property type="match status" value="1"/>
</dbReference>
<gene>
    <name evidence="4" type="ORF">HF320_00835</name>
</gene>
<keyword evidence="3" id="KW-0378">Hydrolase</keyword>
<dbReference type="SFLD" id="SFLDG01129">
    <property type="entry name" value="C1.5:_HAD__Beta-PGM__Phosphata"/>
    <property type="match status" value="1"/>
</dbReference>
<protein>
    <submittedName>
        <fullName evidence="4">HAD family phosphatase</fullName>
    </submittedName>
</protein>
<dbReference type="AlphaFoldDB" id="A0A7X9UAF4"/>
<keyword evidence="2" id="KW-0479">Metal-binding</keyword>
<comment type="caution">
    <text evidence="4">The sequence shown here is derived from an EMBL/GenBank/DDBJ whole genome shotgun (WGS) entry which is preliminary data.</text>
</comment>
<dbReference type="InterPro" id="IPR036412">
    <property type="entry name" value="HAD-like_sf"/>
</dbReference>
<dbReference type="SFLD" id="SFLDG01135">
    <property type="entry name" value="C1.5.6:_HAD__Beta-PGM__Phospha"/>
    <property type="match status" value="1"/>
</dbReference>
<evidence type="ECO:0000256" key="3">
    <source>
        <dbReference type="ARBA" id="ARBA00022801"/>
    </source>
</evidence>